<proteinExistence type="predicted"/>
<comment type="caution">
    <text evidence="1">The sequence shown here is derived from an EMBL/GenBank/DDBJ whole genome shotgun (WGS) entry which is preliminary data.</text>
</comment>
<dbReference type="EMBL" id="JAIXNE010000006">
    <property type="protein sequence ID" value="MCA6078690.1"/>
    <property type="molecule type" value="Genomic_DNA"/>
</dbReference>
<gene>
    <name evidence="1" type="ORF">LDX50_27700</name>
</gene>
<sequence>MREDRQPWLEDQYKVALNHRVFAMNAMTFTGEEVLKGANGRFYIVDLTVPHDEYPNDKMGFNPARGANGFNFDKFLSEMKKNGMSSIPVLNGNLLYTDVEQDTLIPQGQLPWDTNGNRKNPMDYKAFSSFLYQFAARYGKNQFTEDGGTIDRNLIKVIDSNEKLAGLDLIEAIEPGNEMDRNWFTDKEEASPGDMAAFLSAAIDGHMGLMGPGHGIRNADPSMKIVFPGLIDIKEDYFLDVRDELLDLRKDAEKYGYPINPLTNFVINVHKYPEYGRIYRKLNDTKGRPQFEDTDIYEQSVRFVNEMREEFPDCDIWMTESGYDKMTAEEGRMGTPTAPGDSVTDMGISPKAQARQLARLSLSMYGSGFDRLYLFTLKDPKAIGAGYYKVQFSTSGLIRKNGQKDLAWYVVNGMRSKLSGYFLRNYEIVDGMHIMTFSKNGESDIQALWLASVTGASTEKMINGDNKGGMSVFALEKSEDPDWLSGETYEKNSIEVKVTEFPILVQL</sequence>
<dbReference type="Proteomes" id="UP001139409">
    <property type="component" value="Unassembled WGS sequence"/>
</dbReference>
<name>A0A9X1HVG8_9BACT</name>
<evidence type="ECO:0000313" key="2">
    <source>
        <dbReference type="Proteomes" id="UP001139409"/>
    </source>
</evidence>
<dbReference type="AlphaFoldDB" id="A0A9X1HVG8"/>
<keyword evidence="2" id="KW-1185">Reference proteome</keyword>
<dbReference type="RefSeq" id="WP_225699543.1">
    <property type="nucleotide sequence ID" value="NZ_JAIXNE010000006.1"/>
</dbReference>
<dbReference type="SUPFAM" id="SSF51445">
    <property type="entry name" value="(Trans)glycosidases"/>
    <property type="match status" value="1"/>
</dbReference>
<organism evidence="1 2">
    <name type="scientific">Fulvivirga sedimenti</name>
    <dbReference type="NCBI Taxonomy" id="2879465"/>
    <lineage>
        <taxon>Bacteria</taxon>
        <taxon>Pseudomonadati</taxon>
        <taxon>Bacteroidota</taxon>
        <taxon>Cytophagia</taxon>
        <taxon>Cytophagales</taxon>
        <taxon>Fulvivirgaceae</taxon>
        <taxon>Fulvivirga</taxon>
    </lineage>
</organism>
<reference evidence="1" key="1">
    <citation type="submission" date="2021-09" db="EMBL/GenBank/DDBJ databases">
        <title>Fulvivirga sp. isolated from coastal sediment.</title>
        <authorList>
            <person name="Yu H."/>
        </authorList>
    </citation>
    <scope>NUCLEOTIDE SEQUENCE</scope>
    <source>
        <strain evidence="1">1062</strain>
    </source>
</reference>
<dbReference type="Gene3D" id="3.20.20.80">
    <property type="entry name" value="Glycosidases"/>
    <property type="match status" value="1"/>
</dbReference>
<evidence type="ECO:0000313" key="1">
    <source>
        <dbReference type="EMBL" id="MCA6078690.1"/>
    </source>
</evidence>
<accession>A0A9X1HVG8</accession>
<dbReference type="InterPro" id="IPR017853">
    <property type="entry name" value="GH"/>
</dbReference>
<protein>
    <submittedName>
        <fullName evidence="1">Uncharacterized protein</fullName>
    </submittedName>
</protein>